<sequence>MVRKIRYRQVLRHRCASHGRGTYAQQVQLQKLFWREDNTPSPTIERVREIHSSLGTWDAHVKWVRHSEYGIVHNHLDIPIDNIGHTRVVYIKANYKRLRFVRTKFQEYVLKRLKEARWKEQERRTLEFFEREGC</sequence>
<dbReference type="AlphaFoldDB" id="A0A9W3J5P1"/>
<gene>
    <name evidence="1" type="ORF">BTG_05805</name>
</gene>
<dbReference type="EMBL" id="CP003752">
    <property type="protein sequence ID" value="AFQ14653.1"/>
    <property type="molecule type" value="Genomic_DNA"/>
</dbReference>
<evidence type="ECO:0000313" key="1">
    <source>
        <dbReference type="EMBL" id="AFQ14653.1"/>
    </source>
</evidence>
<evidence type="ECO:0000313" key="2">
    <source>
        <dbReference type="Proteomes" id="UP000005259"/>
    </source>
</evidence>
<dbReference type="Proteomes" id="UP000005259">
    <property type="component" value="Chromosome"/>
</dbReference>
<accession>A0A9W3J5P1</accession>
<protein>
    <submittedName>
        <fullName evidence="1">Uncharacterized protein</fullName>
    </submittedName>
</protein>
<dbReference type="KEGG" id="bti:BTG_05805"/>
<proteinExistence type="predicted"/>
<reference evidence="1 2" key="1">
    <citation type="submission" date="2012-08" db="EMBL/GenBank/DDBJ databases">
        <authorList>
            <person name="Doggett N."/>
            <person name="Teshima H."/>
            <person name="Bruce D."/>
            <person name="Detter J.C."/>
            <person name="Johnson S.L."/>
            <person name="Han C."/>
        </authorList>
    </citation>
    <scope>NUCLEOTIDE SEQUENCE [LARGE SCALE GENOMIC DNA]</scope>
    <source>
        <strain evidence="1 2">HD-771</strain>
    </source>
</reference>
<organism evidence="1 2">
    <name type="scientific">Bacillus thuringiensis HD-771</name>
    <dbReference type="NCBI Taxonomy" id="1218175"/>
    <lineage>
        <taxon>Bacteria</taxon>
        <taxon>Bacillati</taxon>
        <taxon>Bacillota</taxon>
        <taxon>Bacilli</taxon>
        <taxon>Bacillales</taxon>
        <taxon>Bacillaceae</taxon>
        <taxon>Bacillus</taxon>
        <taxon>Bacillus cereus group</taxon>
    </lineage>
</organism>
<name>A0A9W3J5P1_BACTU</name>
<dbReference type="RefSeq" id="WP_000251804.1">
    <property type="nucleotide sequence ID" value="NC_018500.1"/>
</dbReference>